<organism evidence="2 3">
    <name type="scientific">Leptospira interrogans serovar Australis str. 200703203</name>
    <dbReference type="NCBI Taxonomy" id="1085541"/>
    <lineage>
        <taxon>Bacteria</taxon>
        <taxon>Pseudomonadati</taxon>
        <taxon>Spirochaetota</taxon>
        <taxon>Spirochaetia</taxon>
        <taxon>Leptospirales</taxon>
        <taxon>Leptospiraceae</taxon>
        <taxon>Leptospira</taxon>
    </lineage>
</organism>
<dbReference type="AlphaFoldDB" id="N1UWP6"/>
<protein>
    <submittedName>
        <fullName evidence="2">Uncharacterized protein</fullName>
    </submittedName>
</protein>
<reference evidence="2 3" key="1">
    <citation type="submission" date="2013-02" db="EMBL/GenBank/DDBJ databases">
        <authorList>
            <person name="Harkins D.M."/>
            <person name="Durkin A.S."/>
            <person name="Brinkac L.M."/>
            <person name="Haft D.H."/>
            <person name="Selengut J.D."/>
            <person name="Sanka R."/>
            <person name="DePew J."/>
            <person name="Purushe J."/>
            <person name="Picardeau M."/>
            <person name="Werts C."/>
            <person name="Goarant C."/>
            <person name="Vinetz J.M."/>
            <person name="Sutton G.G."/>
            <person name="Nierman W.C."/>
            <person name="Fouts D.E."/>
        </authorList>
    </citation>
    <scope>NUCLEOTIDE SEQUENCE [LARGE SCALE GENOMIC DNA]</scope>
    <source>
        <strain evidence="2 3">200703203</strain>
    </source>
</reference>
<feature type="compositionally biased region" description="Basic and acidic residues" evidence="1">
    <location>
        <begin position="1"/>
        <end position="18"/>
    </location>
</feature>
<evidence type="ECO:0000313" key="3">
    <source>
        <dbReference type="Proteomes" id="UP000012220"/>
    </source>
</evidence>
<dbReference type="EMBL" id="AHNY02000092">
    <property type="protein sequence ID" value="EMY26325.1"/>
    <property type="molecule type" value="Genomic_DNA"/>
</dbReference>
<dbReference type="Proteomes" id="UP000012220">
    <property type="component" value="Unassembled WGS sequence"/>
</dbReference>
<feature type="region of interest" description="Disordered" evidence="1">
    <location>
        <begin position="1"/>
        <end position="39"/>
    </location>
</feature>
<dbReference type="BioCyc" id="LINT1085541:G11IQ-40-MONOMER"/>
<name>N1UWP6_LEPIR</name>
<sequence length="39" mass="4528">MLSALEKEALTSERKKSLESMLTSLDNPHRVTRRDRISK</sequence>
<evidence type="ECO:0000256" key="1">
    <source>
        <dbReference type="SAM" id="MobiDB-lite"/>
    </source>
</evidence>
<accession>N1UWP6</accession>
<comment type="caution">
    <text evidence="2">The sequence shown here is derived from an EMBL/GenBank/DDBJ whole genome shotgun (WGS) entry which is preliminary data.</text>
</comment>
<gene>
    <name evidence="2" type="ORF">LEP1GSC115_5453</name>
</gene>
<proteinExistence type="predicted"/>
<evidence type="ECO:0000313" key="2">
    <source>
        <dbReference type="EMBL" id="EMY26325.1"/>
    </source>
</evidence>